<keyword evidence="3" id="KW-1185">Reference proteome</keyword>
<sequence>MEYTLCDLVLYADMQELCTLRGFYLTRTLSGTIALLLFFLMELPLRFTWASF</sequence>
<protein>
    <submittedName>
        <fullName evidence="2">Uncharacterized protein</fullName>
    </submittedName>
</protein>
<keyword evidence="1" id="KW-0472">Membrane</keyword>
<gene>
    <name evidence="2" type="ORF">ACFS7Z_16260</name>
</gene>
<feature type="transmembrane region" description="Helical" evidence="1">
    <location>
        <begin position="24"/>
        <end position="45"/>
    </location>
</feature>
<reference evidence="3" key="1">
    <citation type="journal article" date="2019" name="Int. J. Syst. Evol. Microbiol.">
        <title>The Global Catalogue of Microorganisms (GCM) 10K type strain sequencing project: providing services to taxonomists for standard genome sequencing and annotation.</title>
        <authorList>
            <consortium name="The Broad Institute Genomics Platform"/>
            <consortium name="The Broad Institute Genome Sequencing Center for Infectious Disease"/>
            <person name="Wu L."/>
            <person name="Ma J."/>
        </authorList>
    </citation>
    <scope>NUCLEOTIDE SEQUENCE [LARGE SCALE GENOMIC DNA]</scope>
    <source>
        <strain evidence="3">KCTC 23984</strain>
    </source>
</reference>
<dbReference type="RefSeq" id="WP_377486725.1">
    <property type="nucleotide sequence ID" value="NZ_JBHUOX010000012.1"/>
</dbReference>
<dbReference type="Proteomes" id="UP001597641">
    <property type="component" value="Unassembled WGS sequence"/>
</dbReference>
<name>A0ABW6BW11_9BACT</name>
<comment type="caution">
    <text evidence="2">The sequence shown here is derived from an EMBL/GenBank/DDBJ whole genome shotgun (WGS) entry which is preliminary data.</text>
</comment>
<evidence type="ECO:0000256" key="1">
    <source>
        <dbReference type="SAM" id="Phobius"/>
    </source>
</evidence>
<keyword evidence="1" id="KW-0812">Transmembrane</keyword>
<organism evidence="2 3">
    <name type="scientific">Pontibacter toksunensis</name>
    <dbReference type="NCBI Taxonomy" id="1332631"/>
    <lineage>
        <taxon>Bacteria</taxon>
        <taxon>Pseudomonadati</taxon>
        <taxon>Bacteroidota</taxon>
        <taxon>Cytophagia</taxon>
        <taxon>Cytophagales</taxon>
        <taxon>Hymenobacteraceae</taxon>
        <taxon>Pontibacter</taxon>
    </lineage>
</organism>
<proteinExistence type="predicted"/>
<evidence type="ECO:0000313" key="3">
    <source>
        <dbReference type="Proteomes" id="UP001597641"/>
    </source>
</evidence>
<dbReference type="EMBL" id="JBHUOX010000012">
    <property type="protein sequence ID" value="MFD3001928.1"/>
    <property type="molecule type" value="Genomic_DNA"/>
</dbReference>
<evidence type="ECO:0000313" key="2">
    <source>
        <dbReference type="EMBL" id="MFD3001928.1"/>
    </source>
</evidence>
<accession>A0ABW6BW11</accession>
<keyword evidence="1" id="KW-1133">Transmembrane helix</keyword>